<dbReference type="Proteomes" id="UP000515220">
    <property type="component" value="Chromosome"/>
</dbReference>
<gene>
    <name evidence="1" type="ORF">AAJCM20276_21210</name>
</gene>
<organism evidence="1 2">
    <name type="scientific">Acetobacter aceti</name>
    <dbReference type="NCBI Taxonomy" id="435"/>
    <lineage>
        <taxon>Bacteria</taxon>
        <taxon>Pseudomonadati</taxon>
        <taxon>Pseudomonadota</taxon>
        <taxon>Alphaproteobacteria</taxon>
        <taxon>Acetobacterales</taxon>
        <taxon>Acetobacteraceae</taxon>
        <taxon>Acetobacter</taxon>
        <taxon>Acetobacter subgen. Acetobacter</taxon>
    </lineage>
</organism>
<reference evidence="1 2" key="1">
    <citation type="submission" date="2020-07" db="EMBL/GenBank/DDBJ databases">
        <title>Complete Genome Sequence of an acetic acid bacterium, Acetobacter aceti JCM20276.</title>
        <authorList>
            <person name="Hirose Y."/>
            <person name="Mihara H."/>
        </authorList>
    </citation>
    <scope>NUCLEOTIDE SEQUENCE [LARGE SCALE GENOMIC DNA]</scope>
    <source>
        <strain evidence="1 2">JCM20276</strain>
    </source>
</reference>
<proteinExistence type="predicted"/>
<sequence>MLPVCLNVQATIITRWPLQRIPNIAALLTMRMGLIAAWSEGAFSFR</sequence>
<evidence type="ECO:0000313" key="1">
    <source>
        <dbReference type="EMBL" id="BCI67497.1"/>
    </source>
</evidence>
<dbReference type="EMBL" id="AP023326">
    <property type="protein sequence ID" value="BCI67497.1"/>
    <property type="molecule type" value="Genomic_DNA"/>
</dbReference>
<protein>
    <submittedName>
        <fullName evidence="1">Uncharacterized protein</fullName>
    </submittedName>
</protein>
<evidence type="ECO:0000313" key="2">
    <source>
        <dbReference type="Proteomes" id="UP000515220"/>
    </source>
</evidence>
<name>A0A6S6PEY9_ACEAC</name>
<accession>A0A6S6PEY9</accession>
<dbReference type="AlphaFoldDB" id="A0A6S6PEY9"/>